<dbReference type="PATRIC" id="fig|251702.3.peg.5098"/>
<evidence type="ECO:0000313" key="5">
    <source>
        <dbReference type="EMBL" id="KPW44796.1"/>
    </source>
</evidence>
<dbReference type="Proteomes" id="UP000050425">
    <property type="component" value="Unassembled WGS sequence"/>
</dbReference>
<dbReference type="SUPFAM" id="SSF55874">
    <property type="entry name" value="ATPase domain of HSP90 chaperone/DNA topoisomerase II/histidine kinase"/>
    <property type="match status" value="2"/>
</dbReference>
<gene>
    <name evidence="5" type="ORF">ALO88_03837</name>
</gene>
<dbReference type="EC" id="2.7.13.3" evidence="2"/>
<comment type="catalytic activity">
    <reaction evidence="1">
        <text>ATP + protein L-histidine = ADP + protein N-phospho-L-histidine.</text>
        <dbReference type="EC" id="2.7.13.3"/>
    </reaction>
</comment>
<sequence length="790" mass="88705">MSFEITARTILHLGADLISSDAVALYELIKNSIDAKSTTGVDVVFEIVIRSSDVSSVLDMIESREGVTLAQLKSETANRVLANAPEELKDRFLSAVQSTKSIEEFKEEVAEAYRWCNRIVVSDSGHGMSRDDLKEVFLTIGTTSRAKAVNESLAAGDDKSPYLGEKGVGRLSAMRLGRHLRVETATVDDDKVNVLVIDWSEFERAYDKPASSVIIKPEYGGRKELGVSFTRVIISDISAAWTSERLLSIARSQISRMMDPFSWAEKRRFQVRLEFNGVAVDQVKVVAKGLLENAHGKCHGRYEVVSGLPRLIVNLESSLYDGPKTEHVFDLSDLYSQSGLKQSGQPHSILKTLGPFTFEFYWFNRQRLKAMEGVGDREAVRSLIKAWTGICLFRDGYRVLPYGDSGDDWLGLDREALAASGYKLNTKQLIGRVNISRNNNPKLLDQTNRQGLKDCPESEVLVQLLNVVVSRWWHDYLNDAGKVQKRQTELTFDSLKESSAVDTLEQRTKASLKAIRKDFSGDARLLEEVKDAFLEVKDAHARAVLRISTIEEEKERLTQLAGVGLMVEVIAHELTRATELTQVTLKRIGKKSVDEETSAAFKVLGQQIKVIQKRLHTLEPLSVSARQRRSNVNIYDVLTYVLDAHTAQFDRHRIAPSIVSKSKVVNAFIVEGHVVQILENLINNSIYWIDVFRCEHASFEGELVIEVLESPLRIKYSDNGPGIPVGRQESVFEPFYSTKNTSAARRQGLGLYIARQNAEMLGGGLYLVDEGRYRSNRFNTFELELKESME</sequence>
<dbReference type="InterPro" id="IPR004358">
    <property type="entry name" value="Sig_transdc_His_kin-like_C"/>
</dbReference>
<dbReference type="Pfam" id="PF13589">
    <property type="entry name" value="HATPase_c_3"/>
    <property type="match status" value="1"/>
</dbReference>
<reference evidence="5 6" key="1">
    <citation type="submission" date="2015-09" db="EMBL/GenBank/DDBJ databases">
        <title>Genome announcement of multiple Pseudomonas syringae strains.</title>
        <authorList>
            <person name="Thakur S."/>
            <person name="Wang P.W."/>
            <person name="Gong Y."/>
            <person name="Weir B.S."/>
            <person name="Guttman D.S."/>
        </authorList>
    </citation>
    <scope>NUCLEOTIDE SEQUENCE [LARGE SCALE GENOMIC DNA]</scope>
    <source>
        <strain evidence="5 6">ICMP4303</strain>
    </source>
</reference>
<protein>
    <recommendedName>
        <fullName evidence="2">histidine kinase</fullName>
        <ecNumber evidence="2">2.7.13.3</ecNumber>
    </recommendedName>
</protein>
<name>A0A0P9JDC2_9PSED</name>
<dbReference type="CDD" id="cd00075">
    <property type="entry name" value="HATPase"/>
    <property type="match status" value="1"/>
</dbReference>
<evidence type="ECO:0000256" key="2">
    <source>
        <dbReference type="ARBA" id="ARBA00012438"/>
    </source>
</evidence>
<dbReference type="PROSITE" id="PS50109">
    <property type="entry name" value="HIS_KIN"/>
    <property type="match status" value="1"/>
</dbReference>
<dbReference type="Pfam" id="PF02518">
    <property type="entry name" value="HATPase_c"/>
    <property type="match status" value="1"/>
</dbReference>
<dbReference type="SMART" id="SM00387">
    <property type="entry name" value="HATPase_c"/>
    <property type="match status" value="1"/>
</dbReference>
<dbReference type="PANTHER" id="PTHR43547:SF2">
    <property type="entry name" value="HYBRID SIGNAL TRANSDUCTION HISTIDINE KINASE C"/>
    <property type="match status" value="1"/>
</dbReference>
<dbReference type="PRINTS" id="PR00344">
    <property type="entry name" value="BCTRLSENSOR"/>
</dbReference>
<evidence type="ECO:0000256" key="3">
    <source>
        <dbReference type="ARBA" id="ARBA00022553"/>
    </source>
</evidence>
<dbReference type="RefSeq" id="WP_057419023.1">
    <property type="nucleotide sequence ID" value="NZ_LJPT01000155.1"/>
</dbReference>
<dbReference type="AlphaFoldDB" id="A0A0P9JDC2"/>
<organism evidence="5 6">
    <name type="scientific">Pseudomonas syringae pv. antirrhini</name>
    <dbReference type="NCBI Taxonomy" id="251702"/>
    <lineage>
        <taxon>Bacteria</taxon>
        <taxon>Pseudomonadati</taxon>
        <taxon>Pseudomonadota</taxon>
        <taxon>Gammaproteobacteria</taxon>
        <taxon>Pseudomonadales</taxon>
        <taxon>Pseudomonadaceae</taxon>
        <taxon>Pseudomonas</taxon>
    </lineage>
</organism>
<dbReference type="InterPro" id="IPR036890">
    <property type="entry name" value="HATPase_C_sf"/>
</dbReference>
<feature type="domain" description="Histidine kinase" evidence="4">
    <location>
        <begin position="569"/>
        <end position="789"/>
    </location>
</feature>
<dbReference type="Gene3D" id="3.30.565.10">
    <property type="entry name" value="Histidine kinase-like ATPase, C-terminal domain"/>
    <property type="match status" value="2"/>
</dbReference>
<accession>A0A0P9JDC2</accession>
<dbReference type="InterPro" id="IPR005467">
    <property type="entry name" value="His_kinase_dom"/>
</dbReference>
<evidence type="ECO:0000313" key="6">
    <source>
        <dbReference type="Proteomes" id="UP000050425"/>
    </source>
</evidence>
<dbReference type="GO" id="GO:0000155">
    <property type="term" value="F:phosphorelay sensor kinase activity"/>
    <property type="evidence" value="ECO:0007669"/>
    <property type="project" value="TreeGrafter"/>
</dbReference>
<dbReference type="PANTHER" id="PTHR43547">
    <property type="entry name" value="TWO-COMPONENT HISTIDINE KINASE"/>
    <property type="match status" value="1"/>
</dbReference>
<proteinExistence type="predicted"/>
<comment type="caution">
    <text evidence="5">The sequence shown here is derived from an EMBL/GenBank/DDBJ whole genome shotgun (WGS) entry which is preliminary data.</text>
</comment>
<evidence type="ECO:0000259" key="4">
    <source>
        <dbReference type="PROSITE" id="PS50109"/>
    </source>
</evidence>
<dbReference type="EMBL" id="LJPT01000155">
    <property type="protein sequence ID" value="KPW44796.1"/>
    <property type="molecule type" value="Genomic_DNA"/>
</dbReference>
<dbReference type="InterPro" id="IPR003594">
    <property type="entry name" value="HATPase_dom"/>
</dbReference>
<evidence type="ECO:0000256" key="1">
    <source>
        <dbReference type="ARBA" id="ARBA00000085"/>
    </source>
</evidence>
<keyword evidence="3" id="KW-0597">Phosphoprotein</keyword>